<feature type="transmembrane region" description="Helical" evidence="2">
    <location>
        <begin position="172"/>
        <end position="192"/>
    </location>
</feature>
<keyword evidence="2" id="KW-0472">Membrane</keyword>
<feature type="transmembrane region" description="Helical" evidence="2">
    <location>
        <begin position="129"/>
        <end position="151"/>
    </location>
</feature>
<keyword evidence="2" id="KW-0812">Transmembrane</keyword>
<geneLocation type="plasmid" evidence="3 4">
    <name>Cy782201</name>
</geneLocation>
<keyword evidence="3" id="KW-0614">Plasmid</keyword>
<dbReference type="HOGENOM" id="CLU_768875_0_0_3"/>
<evidence type="ECO:0000256" key="1">
    <source>
        <dbReference type="SAM" id="MobiDB-lite"/>
    </source>
</evidence>
<feature type="compositionally biased region" description="Polar residues" evidence="1">
    <location>
        <begin position="336"/>
        <end position="348"/>
    </location>
</feature>
<sequence length="360" mass="38389">MKIVTCKNGLSPKKSFRRYLIVPLLSLAFLFTVVTHAVALNDTVACPSSKDGITTINKGTIKAITTDQSSLQVQCQNSQLITISVKKPELQAILRGFSVGDFVNLDYDTANELKSVSVVISFVNGPLRLVTLVVTGLLLYIITFLMVKVTGKNLNDIFVGQDKRLSNSKSQMAIWFFVFLVSYVSLNALRAINGGLGFVGGIDIPQNLLLLSGVSVLTYGGAKVITQTQVNSKPGSKPDASDNAGLKDFVTDDAGNTDFGDLQMSFITLLAVVVYLLQLFNFLGTLELHRLVTLPDVDTTILSIFGLSQGAYLTKKAAVATGANADLGVTDDRTTQSHPGVTTPTQTVDGAGAGSTEAEE</sequence>
<keyword evidence="2" id="KW-1133">Transmembrane helix</keyword>
<dbReference type="OrthoDB" id="8566302at2"/>
<name>E0UM02_GLOV7</name>
<dbReference type="EMBL" id="CP002199">
    <property type="protein sequence ID" value="ADN17982.1"/>
    <property type="molecule type" value="Genomic_DNA"/>
</dbReference>
<dbReference type="Proteomes" id="UP000008206">
    <property type="component" value="Plasmid Cy782201"/>
</dbReference>
<evidence type="ECO:0000313" key="3">
    <source>
        <dbReference type="EMBL" id="ADN17982.1"/>
    </source>
</evidence>
<evidence type="ECO:0000256" key="2">
    <source>
        <dbReference type="SAM" id="Phobius"/>
    </source>
</evidence>
<gene>
    <name evidence="3" type="ordered locus">Cyan7822_6157</name>
</gene>
<reference evidence="4" key="1">
    <citation type="journal article" date="2011" name="MBio">
        <title>Novel metabolic attributes of the genus Cyanothece, comprising a group of unicellular nitrogen-fixing Cyanobacteria.</title>
        <authorList>
            <person name="Bandyopadhyay A."/>
            <person name="Elvitigala T."/>
            <person name="Welsh E."/>
            <person name="Stockel J."/>
            <person name="Liberton M."/>
            <person name="Min H."/>
            <person name="Sherman L.A."/>
            <person name="Pakrasi H.B."/>
        </authorList>
    </citation>
    <scope>NUCLEOTIDE SEQUENCE [LARGE SCALE GENOMIC DNA]</scope>
    <source>
        <strain evidence="4">PCC 7822</strain>
        <plasmid evidence="4">Cy782201</plasmid>
    </source>
</reference>
<proteinExistence type="predicted"/>
<dbReference type="AlphaFoldDB" id="E0UM02"/>
<feature type="transmembrane region" description="Helical" evidence="2">
    <location>
        <begin position="262"/>
        <end position="283"/>
    </location>
</feature>
<accession>E0UM02</accession>
<organism evidence="3 4">
    <name type="scientific">Gloeothece verrucosa (strain PCC 7822)</name>
    <name type="common">Cyanothece sp. (strain PCC 7822)</name>
    <dbReference type="NCBI Taxonomy" id="497965"/>
    <lineage>
        <taxon>Bacteria</taxon>
        <taxon>Bacillati</taxon>
        <taxon>Cyanobacteriota</taxon>
        <taxon>Cyanophyceae</taxon>
        <taxon>Oscillatoriophycideae</taxon>
        <taxon>Chroococcales</taxon>
        <taxon>Aphanothecaceae</taxon>
        <taxon>Gloeothece</taxon>
        <taxon>Gloeothece verrucosa</taxon>
    </lineage>
</organism>
<protein>
    <submittedName>
        <fullName evidence="3">Uncharacterized protein</fullName>
    </submittedName>
</protein>
<dbReference type="KEGG" id="cyj:Cyan7822_6157"/>
<feature type="transmembrane region" description="Helical" evidence="2">
    <location>
        <begin position="20"/>
        <end position="40"/>
    </location>
</feature>
<feature type="region of interest" description="Disordered" evidence="1">
    <location>
        <begin position="328"/>
        <end position="360"/>
    </location>
</feature>
<evidence type="ECO:0000313" key="4">
    <source>
        <dbReference type="Proteomes" id="UP000008206"/>
    </source>
</evidence>
<dbReference type="RefSeq" id="WP_013334732.1">
    <property type="nucleotide sequence ID" value="NC_014533.1"/>
</dbReference>
<keyword evidence="4" id="KW-1185">Reference proteome</keyword>